<dbReference type="SMART" id="SM00248">
    <property type="entry name" value="ANK"/>
    <property type="match status" value="2"/>
</dbReference>
<feature type="transmembrane region" description="Helical" evidence="1">
    <location>
        <begin position="96"/>
        <end position="115"/>
    </location>
</feature>
<name>A0A212KHD2_9DELT</name>
<keyword evidence="1" id="KW-1133">Transmembrane helix</keyword>
<feature type="transmembrane region" description="Helical" evidence="1">
    <location>
        <begin position="41"/>
        <end position="64"/>
    </location>
</feature>
<dbReference type="InterPro" id="IPR002110">
    <property type="entry name" value="Ankyrin_rpt"/>
</dbReference>
<keyword evidence="1" id="KW-0472">Membrane</keyword>
<evidence type="ECO:0000256" key="1">
    <source>
        <dbReference type="SAM" id="Phobius"/>
    </source>
</evidence>
<feature type="transmembrane region" description="Helical" evidence="1">
    <location>
        <begin position="6"/>
        <end position="29"/>
    </location>
</feature>
<accession>A0A212KHD2</accession>
<reference evidence="2" key="1">
    <citation type="submission" date="2016-04" db="EMBL/GenBank/DDBJ databases">
        <authorList>
            <person name="Evans L.H."/>
            <person name="Alamgir A."/>
            <person name="Owens N."/>
            <person name="Weber N.D."/>
            <person name="Virtaneva K."/>
            <person name="Barbian K."/>
            <person name="Babar A."/>
            <person name="Rosenke K."/>
        </authorList>
    </citation>
    <scope>NUCLEOTIDE SEQUENCE</scope>
    <source>
        <strain evidence="2">86</strain>
    </source>
</reference>
<organism evidence="2">
    <name type="scientific">uncultured delta proteobacterium</name>
    <dbReference type="NCBI Taxonomy" id="34034"/>
    <lineage>
        <taxon>Bacteria</taxon>
        <taxon>Deltaproteobacteria</taxon>
        <taxon>environmental samples</taxon>
    </lineage>
</organism>
<keyword evidence="1" id="KW-0812">Transmembrane</keyword>
<feature type="transmembrane region" description="Helical" evidence="1">
    <location>
        <begin position="70"/>
        <end position="89"/>
    </location>
</feature>
<sequence>MNPAEYFTYLFIYPTTYFALLLLGVALMASGIFRNPAALKSFSITFLIGSAGVLLLTYFPYLFMAYFMEFRYACVAIFLFMTFVFHDSASKLLPKILGCILFAIGAVTSFCSVYLSNRQDTVAILCEAAARLSLPRLYDAVSDNLGKPDGKTVYRIFKMPPSQGRVVIIKSLLAKGYNFDIDEEIFDAKPSRARDEMLQMYIEYMRATPVKQIPRLYLHYAECRKQGDAACMGLLKAFLPANMDAAALHNDYELIETLLKEGADPDAKSGYELDLGNPVATACANGHFNVVKLLLDAGATFEGEVIGDNEWENECRRQAEHPPKLATLPHLRDKQ</sequence>
<gene>
    <name evidence="2" type="ORF">KL86DPRO_70146</name>
</gene>
<dbReference type="Gene3D" id="1.25.40.20">
    <property type="entry name" value="Ankyrin repeat-containing domain"/>
    <property type="match status" value="1"/>
</dbReference>
<dbReference type="SUPFAM" id="SSF48403">
    <property type="entry name" value="Ankyrin repeat"/>
    <property type="match status" value="1"/>
</dbReference>
<evidence type="ECO:0000313" key="2">
    <source>
        <dbReference type="EMBL" id="SBW11052.1"/>
    </source>
</evidence>
<dbReference type="Pfam" id="PF13637">
    <property type="entry name" value="Ank_4"/>
    <property type="match status" value="1"/>
</dbReference>
<dbReference type="InterPro" id="IPR036770">
    <property type="entry name" value="Ankyrin_rpt-contain_sf"/>
</dbReference>
<protein>
    <submittedName>
        <fullName evidence="2">Uncharacterized protein</fullName>
    </submittedName>
</protein>
<proteinExistence type="predicted"/>
<dbReference type="EMBL" id="FLUQ01000007">
    <property type="protein sequence ID" value="SBW11052.1"/>
    <property type="molecule type" value="Genomic_DNA"/>
</dbReference>
<dbReference type="AlphaFoldDB" id="A0A212KHD2"/>